<feature type="transmembrane region" description="Helical" evidence="2">
    <location>
        <begin position="112"/>
        <end position="134"/>
    </location>
</feature>
<dbReference type="EMBL" id="CAJVPL010007559">
    <property type="protein sequence ID" value="CAG8670195.1"/>
    <property type="molecule type" value="Genomic_DNA"/>
</dbReference>
<keyword evidence="1" id="KW-0175">Coiled coil</keyword>
<feature type="non-terminal residue" evidence="3">
    <location>
        <position position="1"/>
    </location>
</feature>
<dbReference type="AlphaFoldDB" id="A0A9N9ED78"/>
<accession>A0A9N9ED78</accession>
<dbReference type="Proteomes" id="UP000789831">
    <property type="component" value="Unassembled WGS sequence"/>
</dbReference>
<reference evidence="3" key="1">
    <citation type="submission" date="2021-06" db="EMBL/GenBank/DDBJ databases">
        <authorList>
            <person name="Kallberg Y."/>
            <person name="Tangrot J."/>
            <person name="Rosling A."/>
        </authorList>
    </citation>
    <scope>NUCLEOTIDE SEQUENCE</scope>
    <source>
        <strain evidence="3">MT106</strain>
    </source>
</reference>
<evidence type="ECO:0000313" key="4">
    <source>
        <dbReference type="Proteomes" id="UP000789831"/>
    </source>
</evidence>
<evidence type="ECO:0000313" key="3">
    <source>
        <dbReference type="EMBL" id="CAG8670195.1"/>
    </source>
</evidence>
<keyword evidence="2" id="KW-0472">Membrane</keyword>
<evidence type="ECO:0000256" key="2">
    <source>
        <dbReference type="SAM" id="Phobius"/>
    </source>
</evidence>
<keyword evidence="2" id="KW-0812">Transmembrane</keyword>
<sequence>VGGVNERSFEANKNDERPAYETFKASFDGSPEIKLLMLDLYQMRRIEEKCRNEEQLITEINRLKAENEQLKNNQTLTSSEKQERLQQNQQKLEQIASYISVDSKPNNSNNNFLTGLVVGGTVLAIVGLISVLVIMNLKKKKSNIEQPPNK</sequence>
<proteinExistence type="predicted"/>
<name>A0A9N9ED78_9GLOM</name>
<dbReference type="OrthoDB" id="10625245at2759"/>
<keyword evidence="4" id="KW-1185">Reference proteome</keyword>
<organism evidence="3 4">
    <name type="scientific">Ambispora gerdemannii</name>
    <dbReference type="NCBI Taxonomy" id="144530"/>
    <lineage>
        <taxon>Eukaryota</taxon>
        <taxon>Fungi</taxon>
        <taxon>Fungi incertae sedis</taxon>
        <taxon>Mucoromycota</taxon>
        <taxon>Glomeromycotina</taxon>
        <taxon>Glomeromycetes</taxon>
        <taxon>Archaeosporales</taxon>
        <taxon>Ambisporaceae</taxon>
        <taxon>Ambispora</taxon>
    </lineage>
</organism>
<keyword evidence="2" id="KW-1133">Transmembrane helix</keyword>
<comment type="caution">
    <text evidence="3">The sequence shown here is derived from an EMBL/GenBank/DDBJ whole genome shotgun (WGS) entry which is preliminary data.</text>
</comment>
<protein>
    <submittedName>
        <fullName evidence="3">3751_t:CDS:1</fullName>
    </submittedName>
</protein>
<feature type="coiled-coil region" evidence="1">
    <location>
        <begin position="43"/>
        <end position="80"/>
    </location>
</feature>
<gene>
    <name evidence="3" type="ORF">AGERDE_LOCUS12220</name>
</gene>
<evidence type="ECO:0000256" key="1">
    <source>
        <dbReference type="SAM" id="Coils"/>
    </source>
</evidence>